<reference evidence="10" key="1">
    <citation type="submission" date="2022-11" db="EMBL/GenBank/DDBJ databases">
        <authorList>
            <person name="Petersen C."/>
        </authorList>
    </citation>
    <scope>NUCLEOTIDE SEQUENCE</scope>
    <source>
        <strain evidence="10">IBT 22155</strain>
    </source>
</reference>
<sequence>MAPRRRAAKAVAKEDAADSRRTGRLEVSPANVGGHSGLVMSTPNEATPRTRSARKPGRKAKWSEEQLLTSDKSLLIHLDLVKLLAHPDAWNCLEESEKREILDLLPPDVHPEAQAIQDDSDTKIPPIPDSFTRYSNNWRDGIRQFQIDLENGRYDSEWLHQAQEARQQRENGEFDEFKEREYEQFWGQKQNVNWNANAGESARVKMRTLIDEGVIQLGDVWRFTYVYGKGADRIVIDKETRIHEINGAKLTFAIPAGERVFLRDTSRKDEHPSTPEKGNSNMKFNVDEDLQPVALPSGDGDMKVDEDTEPQQLILPPSNADVKVDKDTQNRPLTPPPDDQKMRGEDPATHINTTSSTPREAELDVAHVCQEVPLLQSDEMNMGTDSNTQQLVPSSNNEESQGDPPEFRLVVVSPGSKDQASKRTIPDPESQPPKRKRGRQPKRSKQPVSDLPQETTVNQADERDKSEPPLSVTSILEAKIAESQRVAAETAHPEHSHPVPSQQEPSCLPCSAPESPRPESPTPVKEPYIAAVNTNLKADTTEQAMTLDSSMAQFDTVMHGAEVDHHGFGPDPATEQHQDTMAQADTAMPAADAGVEADQREPDTNPVTVQSQISDEPDEIVPDIPTPQALVVKILQIDGRIRDWRPRNSWKIIRCYRDNQDMGSLSDLREAWFLQYGGEV</sequence>
<proteinExistence type="predicted"/>
<keyword evidence="2" id="KW-0479">Metal-binding</keyword>
<comment type="caution">
    <text evidence="10">The sequence shown here is derived from an EMBL/GenBank/DDBJ whole genome shotgun (WGS) entry which is preliminary data.</text>
</comment>
<keyword evidence="6" id="KW-0804">Transcription</keyword>
<feature type="compositionally biased region" description="Basic and acidic residues" evidence="8">
    <location>
        <begin position="263"/>
        <end position="274"/>
    </location>
</feature>
<feature type="compositionally biased region" description="Basic and acidic residues" evidence="8">
    <location>
        <begin position="11"/>
        <end position="24"/>
    </location>
</feature>
<feature type="region of interest" description="Disordered" evidence="8">
    <location>
        <begin position="379"/>
        <end position="526"/>
    </location>
</feature>
<feature type="compositionally biased region" description="Basic and acidic residues" evidence="8">
    <location>
        <begin position="338"/>
        <end position="348"/>
    </location>
</feature>
<keyword evidence="5" id="KW-0805">Transcription regulation</keyword>
<gene>
    <name evidence="10" type="ORF">N7515_004192</name>
</gene>
<keyword evidence="4" id="KW-0862">Zinc</keyword>
<dbReference type="Proteomes" id="UP001149079">
    <property type="component" value="Unassembled WGS sequence"/>
</dbReference>
<feature type="region of interest" description="Disordered" evidence="8">
    <location>
        <begin position="1"/>
        <end position="61"/>
    </location>
</feature>
<keyword evidence="11" id="KW-1185">Reference proteome</keyword>
<dbReference type="InterPro" id="IPR028020">
    <property type="entry name" value="ASX_DEUBAD_dom"/>
</dbReference>
<evidence type="ECO:0000313" key="10">
    <source>
        <dbReference type="EMBL" id="KAJ5139344.1"/>
    </source>
</evidence>
<feature type="compositionally biased region" description="Basic residues" evidence="8">
    <location>
        <begin position="433"/>
        <end position="445"/>
    </location>
</feature>
<evidence type="ECO:0000256" key="2">
    <source>
        <dbReference type="ARBA" id="ARBA00022723"/>
    </source>
</evidence>
<accession>A0A9W9H656</accession>
<evidence type="ECO:0000256" key="6">
    <source>
        <dbReference type="ARBA" id="ARBA00023163"/>
    </source>
</evidence>
<evidence type="ECO:0000256" key="5">
    <source>
        <dbReference type="ARBA" id="ARBA00023015"/>
    </source>
</evidence>
<feature type="compositionally biased region" description="Polar residues" evidence="8">
    <location>
        <begin position="383"/>
        <end position="399"/>
    </location>
</feature>
<feature type="region of interest" description="Disordered" evidence="8">
    <location>
        <begin position="263"/>
        <end position="361"/>
    </location>
</feature>
<evidence type="ECO:0000256" key="1">
    <source>
        <dbReference type="ARBA" id="ARBA00004123"/>
    </source>
</evidence>
<feature type="region of interest" description="Disordered" evidence="8">
    <location>
        <begin position="589"/>
        <end position="612"/>
    </location>
</feature>
<dbReference type="PROSITE" id="PS51916">
    <property type="entry name" value="DEUBAD"/>
    <property type="match status" value="1"/>
</dbReference>
<organism evidence="10 11">
    <name type="scientific">Penicillium bovifimosum</name>
    <dbReference type="NCBI Taxonomy" id="126998"/>
    <lineage>
        <taxon>Eukaryota</taxon>
        <taxon>Fungi</taxon>
        <taxon>Dikarya</taxon>
        <taxon>Ascomycota</taxon>
        <taxon>Pezizomycotina</taxon>
        <taxon>Eurotiomycetes</taxon>
        <taxon>Eurotiomycetidae</taxon>
        <taxon>Eurotiales</taxon>
        <taxon>Aspergillaceae</taxon>
        <taxon>Penicillium</taxon>
    </lineage>
</organism>
<feature type="compositionally biased region" description="Polar residues" evidence="8">
    <location>
        <begin position="39"/>
        <end position="50"/>
    </location>
</feature>
<evidence type="ECO:0000256" key="4">
    <source>
        <dbReference type="ARBA" id="ARBA00022833"/>
    </source>
</evidence>
<dbReference type="Pfam" id="PF13919">
    <property type="entry name" value="ASXH"/>
    <property type="match status" value="1"/>
</dbReference>
<reference evidence="10" key="2">
    <citation type="journal article" date="2023" name="IMA Fungus">
        <title>Comparative genomic study of the Penicillium genus elucidates a diverse pangenome and 15 lateral gene transfer events.</title>
        <authorList>
            <person name="Petersen C."/>
            <person name="Sorensen T."/>
            <person name="Nielsen M.R."/>
            <person name="Sondergaard T.E."/>
            <person name="Sorensen J.L."/>
            <person name="Fitzpatrick D.A."/>
            <person name="Frisvad J.C."/>
            <person name="Nielsen K.L."/>
        </authorList>
    </citation>
    <scope>NUCLEOTIDE SEQUENCE</scope>
    <source>
        <strain evidence="10">IBT 22155</strain>
    </source>
</reference>
<dbReference type="EMBL" id="JAPQKL010000003">
    <property type="protein sequence ID" value="KAJ5139344.1"/>
    <property type="molecule type" value="Genomic_DNA"/>
</dbReference>
<dbReference type="AlphaFoldDB" id="A0A9W9H656"/>
<dbReference type="InterPro" id="IPR044867">
    <property type="entry name" value="DEUBAD_dom"/>
</dbReference>
<comment type="subcellular location">
    <subcellularLocation>
        <location evidence="1">Nucleus</location>
    </subcellularLocation>
</comment>
<evidence type="ECO:0000256" key="3">
    <source>
        <dbReference type="ARBA" id="ARBA00022771"/>
    </source>
</evidence>
<keyword evidence="7" id="KW-0539">Nucleus</keyword>
<keyword evidence="3" id="KW-0863">Zinc-finger</keyword>
<evidence type="ECO:0000256" key="7">
    <source>
        <dbReference type="ARBA" id="ARBA00023242"/>
    </source>
</evidence>
<evidence type="ECO:0000259" key="9">
    <source>
        <dbReference type="PROSITE" id="PS51916"/>
    </source>
</evidence>
<name>A0A9W9H656_9EURO</name>
<dbReference type="GO" id="GO:0008270">
    <property type="term" value="F:zinc ion binding"/>
    <property type="evidence" value="ECO:0007669"/>
    <property type="project" value="UniProtKB-KW"/>
</dbReference>
<dbReference type="GO" id="GO:0005634">
    <property type="term" value="C:nucleus"/>
    <property type="evidence" value="ECO:0007669"/>
    <property type="project" value="UniProtKB-SubCell"/>
</dbReference>
<evidence type="ECO:0000313" key="11">
    <source>
        <dbReference type="Proteomes" id="UP001149079"/>
    </source>
</evidence>
<evidence type="ECO:0000256" key="8">
    <source>
        <dbReference type="SAM" id="MobiDB-lite"/>
    </source>
</evidence>
<dbReference type="GeneID" id="81404106"/>
<dbReference type="OrthoDB" id="2289918at2759"/>
<feature type="compositionally biased region" description="Basic residues" evidence="8">
    <location>
        <begin position="51"/>
        <end position="60"/>
    </location>
</feature>
<dbReference type="RefSeq" id="XP_056523993.1">
    <property type="nucleotide sequence ID" value="XM_056664936.1"/>
</dbReference>
<feature type="domain" description="DEUBAD" evidence="9">
    <location>
        <begin position="71"/>
        <end position="191"/>
    </location>
</feature>
<protein>
    <recommendedName>
        <fullName evidence="9">DEUBAD domain-containing protein</fullName>
    </recommendedName>
</protein>